<organism evidence="8">
    <name type="scientific">Opuntia streptacantha</name>
    <name type="common">Prickly pear cactus</name>
    <name type="synonym">Opuntia cardona</name>
    <dbReference type="NCBI Taxonomy" id="393608"/>
    <lineage>
        <taxon>Eukaryota</taxon>
        <taxon>Viridiplantae</taxon>
        <taxon>Streptophyta</taxon>
        <taxon>Embryophyta</taxon>
        <taxon>Tracheophyta</taxon>
        <taxon>Spermatophyta</taxon>
        <taxon>Magnoliopsida</taxon>
        <taxon>eudicotyledons</taxon>
        <taxon>Gunneridae</taxon>
        <taxon>Pentapetalae</taxon>
        <taxon>Caryophyllales</taxon>
        <taxon>Cactineae</taxon>
        <taxon>Cactaceae</taxon>
        <taxon>Opuntioideae</taxon>
        <taxon>Opuntia</taxon>
    </lineage>
</organism>
<dbReference type="InterPro" id="IPR058673">
    <property type="entry name" value="HHO5-like_N"/>
</dbReference>
<dbReference type="EMBL" id="GISG01265648">
    <property type="protein sequence ID" value="MBA4675021.1"/>
    <property type="molecule type" value="Transcribed_RNA"/>
</dbReference>
<keyword evidence="3" id="KW-0238">DNA-binding</keyword>
<keyword evidence="2" id="KW-0805">Transcription regulation</keyword>
<evidence type="ECO:0000256" key="4">
    <source>
        <dbReference type="ARBA" id="ARBA00023163"/>
    </source>
</evidence>
<evidence type="ECO:0000313" key="8">
    <source>
        <dbReference type="EMBL" id="MBA4675021.1"/>
    </source>
</evidence>
<reference evidence="8" key="1">
    <citation type="journal article" date="2013" name="J. Plant Res.">
        <title>Effect of fungi and light on seed germination of three Opuntia species from semiarid lands of central Mexico.</title>
        <authorList>
            <person name="Delgado-Sanchez P."/>
            <person name="Jimenez-Bremont J.F."/>
            <person name="Guerrero-Gonzalez Mde L."/>
            <person name="Flores J."/>
        </authorList>
    </citation>
    <scope>NUCLEOTIDE SEQUENCE</scope>
    <source>
        <tissue evidence="8">Cladode</tissue>
    </source>
</reference>
<protein>
    <recommendedName>
        <fullName evidence="7">HTH myb-type domain-containing protein</fullName>
    </recommendedName>
</protein>
<dbReference type="Gene3D" id="1.10.10.60">
    <property type="entry name" value="Homeodomain-like"/>
    <property type="match status" value="1"/>
</dbReference>
<feature type="region of interest" description="Disordered" evidence="6">
    <location>
        <begin position="80"/>
        <end position="166"/>
    </location>
</feature>
<dbReference type="InterPro" id="IPR017930">
    <property type="entry name" value="Myb_dom"/>
</dbReference>
<dbReference type="InterPro" id="IPR044787">
    <property type="entry name" value="HHO5-like"/>
</dbReference>
<feature type="domain" description="HTH myb-type" evidence="7">
    <location>
        <begin position="215"/>
        <end position="275"/>
    </location>
</feature>
<evidence type="ECO:0000259" key="7">
    <source>
        <dbReference type="PROSITE" id="PS51294"/>
    </source>
</evidence>
<evidence type="ECO:0000256" key="6">
    <source>
        <dbReference type="SAM" id="MobiDB-lite"/>
    </source>
</evidence>
<evidence type="ECO:0000256" key="5">
    <source>
        <dbReference type="ARBA" id="ARBA00023242"/>
    </source>
</evidence>
<dbReference type="SUPFAM" id="SSF46689">
    <property type="entry name" value="Homeodomain-like"/>
    <property type="match status" value="1"/>
</dbReference>
<dbReference type="InterPro" id="IPR006447">
    <property type="entry name" value="Myb_dom_plants"/>
</dbReference>
<dbReference type="GO" id="GO:0003700">
    <property type="term" value="F:DNA-binding transcription factor activity"/>
    <property type="evidence" value="ECO:0007669"/>
    <property type="project" value="InterPro"/>
</dbReference>
<dbReference type="Pfam" id="PF00249">
    <property type="entry name" value="Myb_DNA-binding"/>
    <property type="match status" value="1"/>
</dbReference>
<dbReference type="AlphaFoldDB" id="A0A7C9ENW0"/>
<dbReference type="PROSITE" id="PS51294">
    <property type="entry name" value="HTH_MYB"/>
    <property type="match status" value="1"/>
</dbReference>
<evidence type="ECO:0000256" key="1">
    <source>
        <dbReference type="ARBA" id="ARBA00004123"/>
    </source>
</evidence>
<dbReference type="GO" id="GO:0005634">
    <property type="term" value="C:nucleus"/>
    <property type="evidence" value="ECO:0007669"/>
    <property type="project" value="UniProtKB-SubCell"/>
</dbReference>
<reference evidence="8" key="2">
    <citation type="submission" date="2020-07" db="EMBL/GenBank/DDBJ databases">
        <authorList>
            <person name="Vera ALvarez R."/>
            <person name="Arias-Moreno D.M."/>
            <person name="Jimenez-Jacinto V."/>
            <person name="Jimenez-Bremont J.F."/>
            <person name="Swaminathan K."/>
            <person name="Moose S.P."/>
            <person name="Guerrero-Gonzalez M.L."/>
            <person name="Marino-Ramirez L."/>
            <person name="Landsman D."/>
            <person name="Rodriguez-Kessler M."/>
            <person name="Delgado-Sanchez P."/>
        </authorList>
    </citation>
    <scope>NUCLEOTIDE SEQUENCE</scope>
    <source>
        <tissue evidence="8">Cladode</tissue>
    </source>
</reference>
<comment type="subcellular location">
    <subcellularLocation>
        <location evidence="1">Nucleus</location>
    </subcellularLocation>
</comment>
<dbReference type="PANTHER" id="PTHR31003">
    <property type="entry name" value="MYB FAMILY TRANSCRIPTION FACTOR"/>
    <property type="match status" value="1"/>
</dbReference>
<feature type="compositionally biased region" description="Basic and acidic residues" evidence="6">
    <location>
        <begin position="80"/>
        <end position="92"/>
    </location>
</feature>
<keyword evidence="5" id="KW-0539">Nucleus</keyword>
<feature type="compositionally biased region" description="Basic and acidic residues" evidence="6">
    <location>
        <begin position="345"/>
        <end position="356"/>
    </location>
</feature>
<name>A0A7C9ENW0_OPUST</name>
<accession>A0A7C9ENW0</accession>
<dbReference type="GO" id="GO:0003677">
    <property type="term" value="F:DNA binding"/>
    <property type="evidence" value="ECO:0007669"/>
    <property type="project" value="UniProtKB-KW"/>
</dbReference>
<dbReference type="PANTHER" id="PTHR31003:SF22">
    <property type="entry name" value="TRANSCRIPTION FACTOR HHO5"/>
    <property type="match status" value="1"/>
</dbReference>
<dbReference type="NCBIfam" id="TIGR01557">
    <property type="entry name" value="myb_SHAQKYF"/>
    <property type="match status" value="1"/>
</dbReference>
<evidence type="ECO:0000256" key="2">
    <source>
        <dbReference type="ARBA" id="ARBA00023015"/>
    </source>
</evidence>
<dbReference type="Pfam" id="PF26575">
    <property type="entry name" value="HHO5_N"/>
    <property type="match status" value="1"/>
</dbReference>
<dbReference type="InterPro" id="IPR009057">
    <property type="entry name" value="Homeodomain-like_sf"/>
</dbReference>
<dbReference type="FunFam" id="1.10.10.60:FF:000002">
    <property type="entry name" value="Myb family transcription factor"/>
    <property type="match status" value="1"/>
</dbReference>
<keyword evidence="4" id="KW-0804">Transcription</keyword>
<feature type="region of interest" description="Disordered" evidence="6">
    <location>
        <begin position="311"/>
        <end position="356"/>
    </location>
</feature>
<evidence type="ECO:0000256" key="3">
    <source>
        <dbReference type="ARBA" id="ARBA00023125"/>
    </source>
</evidence>
<sequence>MVSNLPELSLDLSPPVSRSDPNNLTRFQLFEDVAFDELQKLNDFISGLEDEVNKIKAFKRELPLSFLLLNNAIDKLKEEAGKHGERRKEGKSDGIAGANLGNDQCEKKSWMSSAQLWSPRGEDEDNDQSQEWQPCKYGGDGGAFGSFTEASGLSPREDEEGTLPGLSLVTPAIKTLAATEPGSERGGIGGILPGSVYYTVVGQTGSAQNKLPYQTTKKRRRCWSPELHRRFVDALEKLGGSQVATPKQIRELMKVDGLTNDEVKSHLQKYRLHVRKLPAACRSSPSSSNDIAMGQDRLGLGCLKVDLLQSSSPEGPLHLGRSGKCNSTSMEDDHDNDNNNNDDNSDGHSWDARHRM</sequence>
<dbReference type="InterPro" id="IPR001005">
    <property type="entry name" value="SANT/Myb"/>
</dbReference>
<proteinExistence type="predicted"/>